<sequence length="100" mass="10305">MQLEFAFAAPSAAAVAPRDAWPDGGVEAGMSATSINPGMQIAFACTGVVVPVRRSGVTDLAGEITERKSGPGEGVMTFDAFTIVGREVCRESVTANVTRS</sequence>
<protein>
    <submittedName>
        <fullName evidence="1">Uncharacterized protein</fullName>
    </submittedName>
</protein>
<reference evidence="1 2" key="1">
    <citation type="submission" date="2018-05" db="EMBL/GenBank/DDBJ databases">
        <title>Genomic Encyclopedia of Type Strains, Phase IV (KMG-V): Genome sequencing to study the core and pangenomes of soil and plant-associated prokaryotes.</title>
        <authorList>
            <person name="Whitman W."/>
        </authorList>
    </citation>
    <scope>NUCLEOTIDE SEQUENCE [LARGE SCALE GENOMIC DNA]</scope>
    <source>
        <strain evidence="1 2">SCZa-39</strain>
    </source>
</reference>
<evidence type="ECO:0000313" key="2">
    <source>
        <dbReference type="Proteomes" id="UP000245712"/>
    </source>
</evidence>
<keyword evidence="2" id="KW-1185">Reference proteome</keyword>
<evidence type="ECO:0000313" key="1">
    <source>
        <dbReference type="EMBL" id="PVX77775.1"/>
    </source>
</evidence>
<dbReference type="RefSeq" id="WP_116612831.1">
    <property type="nucleotide sequence ID" value="NZ_QEOB01000014.1"/>
</dbReference>
<organism evidence="1 2">
    <name type="scientific">Paraburkholderia unamae</name>
    <dbReference type="NCBI Taxonomy" id="219649"/>
    <lineage>
        <taxon>Bacteria</taxon>
        <taxon>Pseudomonadati</taxon>
        <taxon>Pseudomonadota</taxon>
        <taxon>Betaproteobacteria</taxon>
        <taxon>Burkholderiales</taxon>
        <taxon>Burkholderiaceae</taxon>
        <taxon>Paraburkholderia</taxon>
    </lineage>
</organism>
<comment type="caution">
    <text evidence="1">The sequence shown here is derived from an EMBL/GenBank/DDBJ whole genome shotgun (WGS) entry which is preliminary data.</text>
</comment>
<gene>
    <name evidence="1" type="ORF">C7402_1142</name>
</gene>
<proteinExistence type="predicted"/>
<dbReference type="Proteomes" id="UP000245712">
    <property type="component" value="Unassembled WGS sequence"/>
</dbReference>
<dbReference type="EMBL" id="QEOB01000014">
    <property type="protein sequence ID" value="PVX77775.1"/>
    <property type="molecule type" value="Genomic_DNA"/>
</dbReference>
<name>A0ABX5KHU7_9BURK</name>
<accession>A0ABX5KHU7</accession>